<evidence type="ECO:0000313" key="4">
    <source>
        <dbReference type="Proteomes" id="UP000245399"/>
    </source>
</evidence>
<evidence type="ECO:0000313" key="3">
    <source>
        <dbReference type="Proteomes" id="UP000050489"/>
    </source>
</evidence>
<dbReference type="EMBL" id="CP029449">
    <property type="protein sequence ID" value="AWL69781.1"/>
    <property type="molecule type" value="Genomic_DNA"/>
</dbReference>
<protein>
    <submittedName>
        <fullName evidence="2">Uncharacterized protein</fullName>
    </submittedName>
</protein>
<dbReference type="EMBL" id="LJEX02000098">
    <property type="protein sequence ID" value="OCO84357.1"/>
    <property type="molecule type" value="Genomic_DNA"/>
</dbReference>
<dbReference type="Proteomes" id="UP000245399">
    <property type="component" value="Chromosome"/>
</dbReference>
<evidence type="ECO:0000313" key="2">
    <source>
        <dbReference type="EMBL" id="OCO84357.1"/>
    </source>
</evidence>
<dbReference type="AlphaFoldDB" id="A0A2F0PJS3"/>
<sequence length="59" mass="7018">MIYRLNDNKRSLIKESLQIKKAAWRMVMKKKANCGQIQQKNGFRPIKCKKGLQQNAWRV</sequence>
<organism evidence="2 3">
    <name type="scientific">Serratia marcescens</name>
    <dbReference type="NCBI Taxonomy" id="615"/>
    <lineage>
        <taxon>Bacteria</taxon>
        <taxon>Pseudomonadati</taxon>
        <taxon>Pseudomonadota</taxon>
        <taxon>Gammaproteobacteria</taxon>
        <taxon>Enterobacterales</taxon>
        <taxon>Yersiniaceae</taxon>
        <taxon>Serratia</taxon>
    </lineage>
</organism>
<name>A0A2F0PJS3_SERMA</name>
<reference evidence="1 4" key="3">
    <citation type="submission" date="2018-05" db="EMBL/GenBank/DDBJ databases">
        <title>Klebsiella quasipneumonaiae provides a window into carbapenemase gene transfer, plasmid rearrangements and nosocomial acquisition from the hospital environment.</title>
        <authorList>
            <person name="Mathers A.J."/>
            <person name="Vegesana K."/>
            <person name="Stoesser N."/>
            <person name="Crook D."/>
            <person name="Vaughan A."/>
            <person name="Barry K."/>
            <person name="Parikh H."/>
            <person name="Sebra R."/>
            <person name="Kotay S."/>
            <person name="Walker A.S."/>
            <person name="Sheppard A.E."/>
        </authorList>
    </citation>
    <scope>NUCLEOTIDE SEQUENCE [LARGE SCALE GENOMIC DNA]</scope>
    <source>
        <strain evidence="1 4">CAV1761</strain>
    </source>
</reference>
<gene>
    <name evidence="2" type="ORF">AN695_0217320</name>
    <name evidence="1" type="ORF">DKC05_20065</name>
</gene>
<accession>A0A2F0PJS3</accession>
<reference evidence="2" key="2">
    <citation type="journal article" date="2017" name="PLoS ONE">
        <title>Genomic and phenotypic characterisation of fluoroquinolone resistance mechanisms in Enterobacteriaceae in Durban, South Africa.</title>
        <authorList>
            <person name="Osei Sekyere J."/>
            <person name="Amoako D.G."/>
        </authorList>
    </citation>
    <scope>NUCLEOTIDE SEQUENCE</scope>
    <source>
        <strain evidence="2">945174350</strain>
    </source>
</reference>
<dbReference type="Proteomes" id="UP000050489">
    <property type="component" value="Unassembled WGS sequence"/>
</dbReference>
<proteinExistence type="predicted"/>
<reference evidence="3" key="1">
    <citation type="submission" date="2016-04" db="EMBL/GenBank/DDBJ databases">
        <authorList>
            <person name="Osei Sekyere J."/>
            <person name="Sivertsen A."/>
            <person name="Pedersen A.T."/>
            <person name="Sundsfjord A."/>
        </authorList>
    </citation>
    <scope>NUCLEOTIDE SEQUENCE [LARGE SCALE GENOMIC DNA]</scope>
    <source>
        <strain evidence="3">945174350</strain>
    </source>
</reference>
<evidence type="ECO:0000313" key="1">
    <source>
        <dbReference type="EMBL" id="AWL69781.1"/>
    </source>
</evidence>